<sequence length="548" mass="59542">MTNFSAASYDYIVVGGGIGGCVVASRLREKLPDASILLLEAGKDPVGHPLTSAPLACFGTHHSELDWDLSTVPQPHLDNRTCYQAAAKGLGGGSSINYATWLRGPKVDYDRWAKLVDDDRWSYDGLLRYFERHGGANGKIKISSTSQSHPDRKYPLRDLVRSGWESEGVPYNPTPKNGDPLGITELVENWDEGKRQFAHMTFNLDGVDIITEAPTARILLSKSDSPQGHPRATGVQLLDGRTFSARKEVIASCGTYHTPKLLLLSGIGPKDELKQHGIDQIVDAPEVGRNFHDHPAVALIWKLKKEQLGLPMSAIGSNPAFGLGLPADWVVFSGLNKKTLSDALAKDGLDISNPKVQYLLDEKNCFTETLNVYAPAGAMHADMDIPFDGLHISTPVLGMLPTSRGSISLSSNDPTTSPRIDPNYYATEVDRAIMRSGIRQALQVFQESAALKDVIATEVPPKGYPVLSTKSSDEEIDARVRRVANTFFHPAGSCAMGKAVDSELRVNGVDGLRVVDASVLPTPVAAHYQYCIYTVAERAADFIVEAKQ</sequence>
<dbReference type="InterPro" id="IPR007867">
    <property type="entry name" value="GMC_OxRtase_C"/>
</dbReference>
<dbReference type="Pfam" id="PF00732">
    <property type="entry name" value="GMC_oxred_N"/>
    <property type="match status" value="1"/>
</dbReference>
<organism evidence="10 11">
    <name type="scientific">Penicillium hetheringtonii</name>
    <dbReference type="NCBI Taxonomy" id="911720"/>
    <lineage>
        <taxon>Eukaryota</taxon>
        <taxon>Fungi</taxon>
        <taxon>Dikarya</taxon>
        <taxon>Ascomycota</taxon>
        <taxon>Pezizomycotina</taxon>
        <taxon>Eurotiomycetes</taxon>
        <taxon>Eurotiomycetidae</taxon>
        <taxon>Eurotiales</taxon>
        <taxon>Aspergillaceae</taxon>
        <taxon>Penicillium</taxon>
    </lineage>
</organism>
<evidence type="ECO:0000256" key="1">
    <source>
        <dbReference type="ARBA" id="ARBA00004191"/>
    </source>
</evidence>
<evidence type="ECO:0000256" key="5">
    <source>
        <dbReference type="ARBA" id="ARBA00022512"/>
    </source>
</evidence>
<evidence type="ECO:0000313" key="11">
    <source>
        <dbReference type="Proteomes" id="UP001216150"/>
    </source>
</evidence>
<gene>
    <name evidence="10" type="ORF">N7450_005251</name>
</gene>
<evidence type="ECO:0000256" key="6">
    <source>
        <dbReference type="PIRSR" id="PIRSR000137-1"/>
    </source>
</evidence>
<dbReference type="Gene3D" id="3.30.560.10">
    <property type="entry name" value="Glucose Oxidase, domain 3"/>
    <property type="match status" value="1"/>
</dbReference>
<protein>
    <submittedName>
        <fullName evidence="10">GMC oxidoreductase</fullName>
    </submittedName>
</protein>
<feature type="domain" description="Glucose-methanol-choline oxidoreductase N-terminal" evidence="9">
    <location>
        <begin position="254"/>
        <end position="268"/>
    </location>
</feature>
<evidence type="ECO:0000259" key="9">
    <source>
        <dbReference type="PROSITE" id="PS00624"/>
    </source>
</evidence>
<keyword evidence="7" id="KW-0274">FAD</keyword>
<dbReference type="Proteomes" id="UP001216150">
    <property type="component" value="Unassembled WGS sequence"/>
</dbReference>
<accession>A0AAD6DT13</accession>
<evidence type="ECO:0000256" key="7">
    <source>
        <dbReference type="RuleBase" id="RU003968"/>
    </source>
</evidence>
<comment type="caution">
    <text evidence="10">The sequence shown here is derived from an EMBL/GenBank/DDBJ whole genome shotgun (WGS) entry which is preliminary data.</text>
</comment>
<dbReference type="AlphaFoldDB" id="A0AAD6DT13"/>
<dbReference type="Pfam" id="PF05199">
    <property type="entry name" value="GMC_oxred_C"/>
    <property type="match status" value="1"/>
</dbReference>
<dbReference type="PANTHER" id="PTHR11552">
    <property type="entry name" value="GLUCOSE-METHANOL-CHOLINE GMC OXIDOREDUCTASE"/>
    <property type="match status" value="1"/>
</dbReference>
<dbReference type="InterPro" id="IPR012132">
    <property type="entry name" value="GMC_OxRdtase"/>
</dbReference>
<keyword evidence="5" id="KW-0134">Cell wall</keyword>
<comment type="similarity">
    <text evidence="3 7">Belongs to the GMC oxidoreductase family.</text>
</comment>
<dbReference type="PIRSF" id="PIRSF000137">
    <property type="entry name" value="Alcohol_oxidase"/>
    <property type="match status" value="1"/>
</dbReference>
<dbReference type="PROSITE" id="PS00623">
    <property type="entry name" value="GMC_OXRED_1"/>
    <property type="match status" value="1"/>
</dbReference>
<name>A0AAD6DT13_9EURO</name>
<dbReference type="PANTHER" id="PTHR11552:SF123">
    <property type="entry name" value="GMC OXIDOREDUCTASE (AFU_ORTHOLOGUE AFUA_2G01770)-RELATED"/>
    <property type="match status" value="1"/>
</dbReference>
<feature type="active site" description="Proton donor" evidence="6">
    <location>
        <position position="489"/>
    </location>
</feature>
<dbReference type="Gene3D" id="3.50.50.60">
    <property type="entry name" value="FAD/NAD(P)-binding domain"/>
    <property type="match status" value="1"/>
</dbReference>
<feature type="active site" description="Proton acceptor" evidence="6">
    <location>
        <position position="527"/>
    </location>
</feature>
<keyword evidence="5" id="KW-0964">Secreted</keyword>
<evidence type="ECO:0000256" key="3">
    <source>
        <dbReference type="ARBA" id="ARBA00010790"/>
    </source>
</evidence>
<dbReference type="GO" id="GO:0050660">
    <property type="term" value="F:flavin adenine dinucleotide binding"/>
    <property type="evidence" value="ECO:0007669"/>
    <property type="project" value="InterPro"/>
</dbReference>
<keyword evidence="11" id="KW-1185">Reference proteome</keyword>
<evidence type="ECO:0000313" key="10">
    <source>
        <dbReference type="EMBL" id="KAJ5591279.1"/>
    </source>
</evidence>
<reference evidence="10 11" key="1">
    <citation type="journal article" date="2023" name="IMA Fungus">
        <title>Comparative genomic study of the Penicillium genus elucidates a diverse pangenome and 15 lateral gene transfer events.</title>
        <authorList>
            <person name="Petersen C."/>
            <person name="Sorensen T."/>
            <person name="Nielsen M.R."/>
            <person name="Sondergaard T.E."/>
            <person name="Sorensen J.L."/>
            <person name="Fitzpatrick D.A."/>
            <person name="Frisvad J.C."/>
            <person name="Nielsen K.L."/>
        </authorList>
    </citation>
    <scope>NUCLEOTIDE SEQUENCE [LARGE SCALE GENOMIC DNA]</scope>
    <source>
        <strain evidence="10 11">IBT 29057</strain>
    </source>
</reference>
<dbReference type="GO" id="GO:0005737">
    <property type="term" value="C:cytoplasm"/>
    <property type="evidence" value="ECO:0007669"/>
    <property type="project" value="UniProtKB-SubCell"/>
</dbReference>
<evidence type="ECO:0000259" key="8">
    <source>
        <dbReference type="PROSITE" id="PS00623"/>
    </source>
</evidence>
<dbReference type="InterPro" id="IPR000172">
    <property type="entry name" value="GMC_OxRdtase_N"/>
</dbReference>
<keyword evidence="7" id="KW-0285">Flavoprotein</keyword>
<dbReference type="GO" id="GO:0016614">
    <property type="term" value="F:oxidoreductase activity, acting on CH-OH group of donors"/>
    <property type="evidence" value="ECO:0007669"/>
    <property type="project" value="InterPro"/>
</dbReference>
<comment type="subcellular location">
    <subcellularLocation>
        <location evidence="2">Cytoplasm</location>
    </subcellularLocation>
    <subcellularLocation>
        <location evidence="1">Secreted</location>
        <location evidence="1">Cell wall</location>
    </subcellularLocation>
</comment>
<feature type="domain" description="Glucose-methanol-choline oxidoreductase N-terminal" evidence="8">
    <location>
        <begin position="87"/>
        <end position="110"/>
    </location>
</feature>
<evidence type="ECO:0000256" key="4">
    <source>
        <dbReference type="ARBA" id="ARBA00022490"/>
    </source>
</evidence>
<dbReference type="InterPro" id="IPR036188">
    <property type="entry name" value="FAD/NAD-bd_sf"/>
</dbReference>
<dbReference type="SUPFAM" id="SSF51905">
    <property type="entry name" value="FAD/NAD(P)-binding domain"/>
    <property type="match status" value="1"/>
</dbReference>
<proteinExistence type="inferred from homology"/>
<keyword evidence="4" id="KW-0963">Cytoplasm</keyword>
<evidence type="ECO:0000256" key="2">
    <source>
        <dbReference type="ARBA" id="ARBA00004496"/>
    </source>
</evidence>
<dbReference type="EMBL" id="JAQJAC010000003">
    <property type="protein sequence ID" value="KAJ5591279.1"/>
    <property type="molecule type" value="Genomic_DNA"/>
</dbReference>
<dbReference type="PROSITE" id="PS00624">
    <property type="entry name" value="GMC_OXRED_2"/>
    <property type="match status" value="1"/>
</dbReference>
<dbReference type="SUPFAM" id="SSF54373">
    <property type="entry name" value="FAD-linked reductases, C-terminal domain"/>
    <property type="match status" value="1"/>
</dbReference>